<comment type="caution">
    <text evidence="5">The sequence shown here is derived from an EMBL/GenBank/DDBJ whole genome shotgun (WGS) entry which is preliminary data.</text>
</comment>
<dbReference type="Gene3D" id="2.60.120.260">
    <property type="entry name" value="Galactose-binding domain-like"/>
    <property type="match status" value="1"/>
</dbReference>
<evidence type="ECO:0000259" key="4">
    <source>
        <dbReference type="PROSITE" id="PS51829"/>
    </source>
</evidence>
<dbReference type="SUPFAM" id="SSF49785">
    <property type="entry name" value="Galactose-binding domain-like"/>
    <property type="match status" value="1"/>
</dbReference>
<keyword evidence="6" id="KW-1185">Reference proteome</keyword>
<dbReference type="RefSeq" id="WP_181612442.1">
    <property type="nucleotide sequence ID" value="NZ_BAABAM010000005.1"/>
</dbReference>
<dbReference type="EMBL" id="JACDUR010000005">
    <property type="protein sequence ID" value="MBA2893652.1"/>
    <property type="molecule type" value="Genomic_DNA"/>
</dbReference>
<feature type="domain" description="P/Homo B" evidence="4">
    <location>
        <begin position="302"/>
        <end position="420"/>
    </location>
</feature>
<dbReference type="SUPFAM" id="SSF51261">
    <property type="entry name" value="Duplicated hybrid motif"/>
    <property type="match status" value="1"/>
</dbReference>
<dbReference type="InterPro" id="IPR011055">
    <property type="entry name" value="Dup_hybrid_motif"/>
</dbReference>
<keyword evidence="3" id="KW-0732">Signal</keyword>
<dbReference type="InterPro" id="IPR008979">
    <property type="entry name" value="Galactose-bd-like_sf"/>
</dbReference>
<dbReference type="GO" id="GO:0004252">
    <property type="term" value="F:serine-type endopeptidase activity"/>
    <property type="evidence" value="ECO:0007669"/>
    <property type="project" value="InterPro"/>
</dbReference>
<evidence type="ECO:0000256" key="3">
    <source>
        <dbReference type="SAM" id="SignalP"/>
    </source>
</evidence>
<dbReference type="GO" id="GO:0006508">
    <property type="term" value="P:proteolysis"/>
    <property type="evidence" value="ECO:0007669"/>
    <property type="project" value="UniProtKB-KW"/>
</dbReference>
<evidence type="ECO:0000313" key="5">
    <source>
        <dbReference type="EMBL" id="MBA2893652.1"/>
    </source>
</evidence>
<organism evidence="5 6">
    <name type="scientific">Nonomuraea soli</name>
    <dbReference type="NCBI Taxonomy" id="1032476"/>
    <lineage>
        <taxon>Bacteria</taxon>
        <taxon>Bacillati</taxon>
        <taxon>Actinomycetota</taxon>
        <taxon>Actinomycetes</taxon>
        <taxon>Streptosporangiales</taxon>
        <taxon>Streptosporangiaceae</taxon>
        <taxon>Nonomuraea</taxon>
    </lineage>
</organism>
<dbReference type="Proteomes" id="UP000530928">
    <property type="component" value="Unassembled WGS sequence"/>
</dbReference>
<dbReference type="AlphaFoldDB" id="A0A7W0CM00"/>
<feature type="chain" id="PRO_5030641215" evidence="3">
    <location>
        <begin position="26"/>
        <end position="420"/>
    </location>
</feature>
<name>A0A7W0CM00_9ACTN</name>
<keyword evidence="2 5" id="KW-0378">Hydrolase</keyword>
<accession>A0A7W0CM00</accession>
<evidence type="ECO:0000256" key="1">
    <source>
        <dbReference type="ARBA" id="ARBA00022670"/>
    </source>
</evidence>
<gene>
    <name evidence="5" type="ORF">HNR30_005013</name>
</gene>
<protein>
    <submittedName>
        <fullName evidence="5">LasA protease</fullName>
        <ecNumber evidence="5">3.4.24.-</ecNumber>
    </submittedName>
</protein>
<dbReference type="Pfam" id="PF01483">
    <property type="entry name" value="P_proprotein"/>
    <property type="match status" value="1"/>
</dbReference>
<sequence length="420" mass="44642">MNRFLRATIAALLLAATTAGTTATAVAPTLQEAVAAAMTGQSRALGSSLADAGAGVEVNVQRQADGWAFGSTVIKAPRREGAYPEAALFLARLDDGGAWQVALDGGTPFADLAAAAPEQVVSKGEKQTFSSNARHAVQQVDTGLALPYAVGASWRLIGGPHGWSGQPRPWSSLDLDSRATNRDVLAAQSGRAYWMCSNGGHIRVIHDNGWTTEYYHLLDEIRPNGERVAMGAYLGRTSTRIPCGGSAGSNHVHFALKSGSSWTPVQDKVIGGWRWFEGGQAYDGGGCRGNDCRYVGGWFHNYGPENGRQFANDADHPVADLGSAESPITVSGVSGNAPATLEIYADVHHGWRGDLRLDLIAPDGRVYLLRSPAPSDNGTIIHETYVRDASASPANGVWKLRATDVDSNHSGYIDAWRMTF</sequence>
<dbReference type="Gene3D" id="2.70.70.10">
    <property type="entry name" value="Glucose Permease (Domain IIA)"/>
    <property type="match status" value="1"/>
</dbReference>
<reference evidence="5 6" key="1">
    <citation type="submission" date="2020-07" db="EMBL/GenBank/DDBJ databases">
        <title>Genomic Encyclopedia of Type Strains, Phase IV (KMG-IV): sequencing the most valuable type-strain genomes for metagenomic binning, comparative biology and taxonomic classification.</title>
        <authorList>
            <person name="Goeker M."/>
        </authorList>
    </citation>
    <scope>NUCLEOTIDE SEQUENCE [LARGE SCALE GENOMIC DNA]</scope>
    <source>
        <strain evidence="5 6">DSM 45533</strain>
    </source>
</reference>
<dbReference type="EC" id="3.4.24.-" evidence="5"/>
<dbReference type="InterPro" id="IPR002884">
    <property type="entry name" value="P_dom"/>
</dbReference>
<proteinExistence type="predicted"/>
<feature type="signal peptide" evidence="3">
    <location>
        <begin position="1"/>
        <end position="25"/>
    </location>
</feature>
<keyword evidence="1 5" id="KW-0645">Protease</keyword>
<evidence type="ECO:0000313" key="6">
    <source>
        <dbReference type="Proteomes" id="UP000530928"/>
    </source>
</evidence>
<evidence type="ECO:0000256" key="2">
    <source>
        <dbReference type="ARBA" id="ARBA00022801"/>
    </source>
</evidence>
<dbReference type="CDD" id="cd12797">
    <property type="entry name" value="M23_peptidase"/>
    <property type="match status" value="1"/>
</dbReference>
<dbReference type="PROSITE" id="PS51829">
    <property type="entry name" value="P_HOMO_B"/>
    <property type="match status" value="1"/>
</dbReference>